<evidence type="ECO:0000313" key="4">
    <source>
        <dbReference type="EMBL" id="CAK0911822.1"/>
    </source>
</evidence>
<evidence type="ECO:0000256" key="1">
    <source>
        <dbReference type="ARBA" id="ARBA00022741"/>
    </source>
</evidence>
<dbReference type="Gene3D" id="1.20.120.1080">
    <property type="match status" value="1"/>
</dbReference>
<accession>A0ABN9YG42</accession>
<dbReference type="InterPro" id="IPR001650">
    <property type="entry name" value="Helicase_C-like"/>
</dbReference>
<dbReference type="EMBL" id="CAUYUJ010022648">
    <property type="protein sequence ID" value="CAK0911822.1"/>
    <property type="molecule type" value="Genomic_DNA"/>
</dbReference>
<sequence length="396" mass="43284">MGGAWGNHGREPSRGRRIVQLLQWLCSSACEDGPAAVARWAEAKRSGRRASQSVSAGYSAPAAAKVGEQAKQMKGGAGTEALENAVLIFLPGVKEIQTLHEAILATREFRSEPQRSWVLPLHGMLPPDEQRWVFDRAPPGVRKVVIATNIAETAITVDDVSIVIDCGRMKEKRFDPAKRMESLEDVLVSRANAKQRRGRAGRTRPGVAFHLITSFAHDKVIDSFQPPEISRVPLERLVLTIKSLRYVEPASEVCARLLEPPKLVAVKRAVRELVELDALDVGDGGEKLTALGVHLSTLPVDVRIGKLILLGTIFGVVDETLTIAAALSYRSPFLSPFDQRDAADAAKRSFTVGQSDHLAVLKAYTEFDQTSGQAKFEFAREHFLGIKTLQSITSPD</sequence>
<dbReference type="SUPFAM" id="SSF52540">
    <property type="entry name" value="P-loop containing nucleoside triphosphate hydrolases"/>
    <property type="match status" value="1"/>
</dbReference>
<evidence type="ECO:0000313" key="5">
    <source>
        <dbReference type="Proteomes" id="UP001189429"/>
    </source>
</evidence>
<protein>
    <recommendedName>
        <fullName evidence="3">Helicase C-terminal domain-containing protein</fullName>
    </recommendedName>
</protein>
<dbReference type="PANTHER" id="PTHR18934">
    <property type="entry name" value="ATP-DEPENDENT RNA HELICASE"/>
    <property type="match status" value="1"/>
</dbReference>
<keyword evidence="5" id="KW-1185">Reference proteome</keyword>
<organism evidence="4 5">
    <name type="scientific">Prorocentrum cordatum</name>
    <dbReference type="NCBI Taxonomy" id="2364126"/>
    <lineage>
        <taxon>Eukaryota</taxon>
        <taxon>Sar</taxon>
        <taxon>Alveolata</taxon>
        <taxon>Dinophyceae</taxon>
        <taxon>Prorocentrales</taxon>
        <taxon>Prorocentraceae</taxon>
        <taxon>Prorocentrum</taxon>
    </lineage>
</organism>
<dbReference type="CDD" id="cd18791">
    <property type="entry name" value="SF2_C_RHA"/>
    <property type="match status" value="1"/>
</dbReference>
<feature type="domain" description="Helicase C-terminal" evidence="3">
    <location>
        <begin position="77"/>
        <end position="245"/>
    </location>
</feature>
<proteinExistence type="predicted"/>
<evidence type="ECO:0000259" key="3">
    <source>
        <dbReference type="PROSITE" id="PS51194"/>
    </source>
</evidence>
<dbReference type="PROSITE" id="PS51194">
    <property type="entry name" value="HELICASE_CTER"/>
    <property type="match status" value="1"/>
</dbReference>
<keyword evidence="2" id="KW-0067">ATP-binding</keyword>
<gene>
    <name evidence="4" type="ORF">PCOR1329_LOCUS85575</name>
</gene>
<dbReference type="Gene3D" id="3.40.50.300">
    <property type="entry name" value="P-loop containing nucleotide triphosphate hydrolases"/>
    <property type="match status" value="1"/>
</dbReference>
<name>A0ABN9YG42_9DINO</name>
<comment type="caution">
    <text evidence="4">The sequence shown here is derived from an EMBL/GenBank/DDBJ whole genome shotgun (WGS) entry which is preliminary data.</text>
</comment>
<dbReference type="InterPro" id="IPR007502">
    <property type="entry name" value="Helicase-assoc_dom"/>
</dbReference>
<dbReference type="SMART" id="SM00490">
    <property type="entry name" value="HELICc"/>
    <property type="match status" value="1"/>
</dbReference>
<dbReference type="PANTHER" id="PTHR18934:SF145">
    <property type="entry name" value="ATP-DEPENDENT RNA HELICASE DHX57-RELATED"/>
    <property type="match status" value="1"/>
</dbReference>
<dbReference type="Pfam" id="PF00271">
    <property type="entry name" value="Helicase_C"/>
    <property type="match status" value="1"/>
</dbReference>
<dbReference type="Pfam" id="PF04408">
    <property type="entry name" value="WHD_HA2"/>
    <property type="match status" value="1"/>
</dbReference>
<dbReference type="Proteomes" id="UP001189429">
    <property type="component" value="Unassembled WGS sequence"/>
</dbReference>
<reference evidence="4" key="1">
    <citation type="submission" date="2023-10" db="EMBL/GenBank/DDBJ databases">
        <authorList>
            <person name="Chen Y."/>
            <person name="Shah S."/>
            <person name="Dougan E. K."/>
            <person name="Thang M."/>
            <person name="Chan C."/>
        </authorList>
    </citation>
    <scope>NUCLEOTIDE SEQUENCE [LARGE SCALE GENOMIC DNA]</scope>
</reference>
<keyword evidence="1" id="KW-0547">Nucleotide-binding</keyword>
<dbReference type="Pfam" id="PF21010">
    <property type="entry name" value="HA2_C"/>
    <property type="match status" value="1"/>
</dbReference>
<dbReference type="InterPro" id="IPR048333">
    <property type="entry name" value="HA2_WH"/>
</dbReference>
<dbReference type="SMART" id="SM00847">
    <property type="entry name" value="HA2"/>
    <property type="match status" value="1"/>
</dbReference>
<evidence type="ECO:0000256" key="2">
    <source>
        <dbReference type="ARBA" id="ARBA00022840"/>
    </source>
</evidence>
<dbReference type="InterPro" id="IPR027417">
    <property type="entry name" value="P-loop_NTPase"/>
</dbReference>